<dbReference type="Gene3D" id="3.10.105.10">
    <property type="entry name" value="Dipeptide-binding Protein, Domain 3"/>
    <property type="match status" value="1"/>
</dbReference>
<proteinExistence type="predicted"/>
<dbReference type="InterPro" id="IPR000914">
    <property type="entry name" value="SBP_5_dom"/>
</dbReference>
<organism evidence="2 3">
    <name type="scientific">Blastococcus mobilis</name>
    <dbReference type="NCBI Taxonomy" id="1938746"/>
    <lineage>
        <taxon>Bacteria</taxon>
        <taxon>Bacillati</taxon>
        <taxon>Actinomycetota</taxon>
        <taxon>Actinomycetes</taxon>
        <taxon>Geodermatophilales</taxon>
        <taxon>Geodermatophilaceae</taxon>
        <taxon>Blastococcus</taxon>
    </lineage>
</organism>
<name>A0A238URY7_9ACTN</name>
<dbReference type="Pfam" id="PF00496">
    <property type="entry name" value="SBP_bac_5"/>
    <property type="match status" value="1"/>
</dbReference>
<dbReference type="Proteomes" id="UP000198403">
    <property type="component" value="Unassembled WGS sequence"/>
</dbReference>
<evidence type="ECO:0000313" key="3">
    <source>
        <dbReference type="Proteomes" id="UP000198403"/>
    </source>
</evidence>
<dbReference type="PANTHER" id="PTHR30290">
    <property type="entry name" value="PERIPLASMIC BINDING COMPONENT OF ABC TRANSPORTER"/>
    <property type="match status" value="1"/>
</dbReference>
<dbReference type="AlphaFoldDB" id="A0A238URY7"/>
<reference evidence="2 3" key="1">
    <citation type="submission" date="2017-06" db="EMBL/GenBank/DDBJ databases">
        <authorList>
            <person name="Kim H.J."/>
            <person name="Triplett B.A."/>
        </authorList>
    </citation>
    <scope>NUCLEOTIDE SEQUENCE [LARGE SCALE GENOMIC DNA]</scope>
    <source>
        <strain evidence="2 3">DSM 44272</strain>
    </source>
</reference>
<dbReference type="InterPro" id="IPR039424">
    <property type="entry name" value="SBP_5"/>
</dbReference>
<gene>
    <name evidence="2" type="ORF">SAMN06272737_101254</name>
</gene>
<feature type="domain" description="Solute-binding protein family 5" evidence="1">
    <location>
        <begin position="142"/>
        <end position="499"/>
    </location>
</feature>
<dbReference type="GO" id="GO:1904680">
    <property type="term" value="F:peptide transmembrane transporter activity"/>
    <property type="evidence" value="ECO:0007669"/>
    <property type="project" value="TreeGrafter"/>
</dbReference>
<dbReference type="PANTHER" id="PTHR30290:SF65">
    <property type="entry name" value="MONOACYL PHOSPHATIDYLINOSITOL TETRAMANNOSIDE-BINDING PROTEIN LPQW-RELATED"/>
    <property type="match status" value="1"/>
</dbReference>
<accession>A0A238URY7</accession>
<sequence length="594" mass="64165">MGFRAYSQDVRAHRPFTRLVHPAPVRTVEDLVGRPRSQAAAAALAAAVLVLAGCTGGSDPGDAEGGGSAVSATGNDVNPVDRTDLAGGGDLRWPLDQLPPNYNYNHLDGVLLSNAQVVFALMPRPFTFTGDGTPSVNADYFESIELTSEDPQVVTYDVDPDAVWSDGTPITVADLAAQWRALNGSDPAYRISVATGYEDIASVEQGEDDKQAVVTFANRYTDWRGLFDPLYPASTNGDPDVFNTGWVQRPQVTAGPFRLQGVDPTAQTITLERNPEWWGDPPILDRIIYRTLDPDAQVDALINGELDFINVGPDVNKLQRAQGSDGIEIRRARGPSFRVITLNGTSPVLSDVAVRQALAAAIDRQAIADALIGPLGGDPAKLDNHIFVPNQPGYQDNAGDLSEPDIEAANARLEQAGWTREGGDTRTKGGQELVIRFVIPSAVAIGTQEAQLVQGMLEEVGARVDIQTVPVGDFFDTYVFPGDFDMTVFSLYGTPFPISAAASFYEQPEGDEIQQNYARIGTQEIDDLFAQAIQELDPDKARETANRIDALIWEEVHSLPLYQRPDVVAAADTLANYGALGFASVRYQDIGFTE</sequence>
<dbReference type="SUPFAM" id="SSF53850">
    <property type="entry name" value="Periplasmic binding protein-like II"/>
    <property type="match status" value="1"/>
</dbReference>
<dbReference type="Gene3D" id="3.90.76.10">
    <property type="entry name" value="Dipeptide-binding Protein, Domain 1"/>
    <property type="match status" value="1"/>
</dbReference>
<dbReference type="GO" id="GO:0015833">
    <property type="term" value="P:peptide transport"/>
    <property type="evidence" value="ECO:0007669"/>
    <property type="project" value="TreeGrafter"/>
</dbReference>
<dbReference type="EMBL" id="FZNO01000001">
    <property type="protein sequence ID" value="SNR24427.1"/>
    <property type="molecule type" value="Genomic_DNA"/>
</dbReference>
<dbReference type="Gene3D" id="3.40.190.10">
    <property type="entry name" value="Periplasmic binding protein-like II"/>
    <property type="match status" value="1"/>
</dbReference>
<dbReference type="CDD" id="cd08501">
    <property type="entry name" value="PBP2_Lpqw"/>
    <property type="match status" value="1"/>
</dbReference>
<evidence type="ECO:0000259" key="1">
    <source>
        <dbReference type="Pfam" id="PF00496"/>
    </source>
</evidence>
<protein>
    <submittedName>
        <fullName evidence="2">Peptide/nickel transport system substrate-binding protein</fullName>
    </submittedName>
</protein>
<evidence type="ECO:0000313" key="2">
    <source>
        <dbReference type="EMBL" id="SNR24427.1"/>
    </source>
</evidence>
<keyword evidence="3" id="KW-1185">Reference proteome</keyword>